<protein>
    <submittedName>
        <fullName evidence="2">Ankyrin repeat-containing domain</fullName>
    </submittedName>
</protein>
<feature type="compositionally biased region" description="Basic and acidic residues" evidence="1">
    <location>
        <begin position="1"/>
        <end position="36"/>
    </location>
</feature>
<sequence length="331" mass="37577">MAPMRDDRRDARIAKRARRSDAELDHDRRVRERARAAPDPYESALNAAARGALNSSNESALDAVRASVEGDGAIPGPWTIAGAAARGHLEMIEYLRTLEPPCEWDEKACTEAAENARAETLKYLVTNGCPSGAMTCAFTARKGDLDLLAWLRERGVPWDEQTTSGAAYNGHLHVLIWAREHGCNWNWRTTYEAAYHGYLGCLKYALDRDCPLPTGDDLNKLIETVRRRAAEDDDEDEPNEFAQVLKLIDPTDPLMNDLQNIMSFIDSYAVELAPEGEYLDVCLRAQRIFTKLSEMKSGKFERRDRRDFNVRRDFLNEVLQVRRDVVNEFRL</sequence>
<dbReference type="OMA" id="ETHACAW"/>
<accession>Q01BD0</accession>
<evidence type="ECO:0000313" key="2">
    <source>
        <dbReference type="EMBL" id="CAL51516.1"/>
    </source>
</evidence>
<organism evidence="2 3">
    <name type="scientific">Ostreococcus tauri</name>
    <name type="common">Marine green alga</name>
    <dbReference type="NCBI Taxonomy" id="70448"/>
    <lineage>
        <taxon>Eukaryota</taxon>
        <taxon>Viridiplantae</taxon>
        <taxon>Chlorophyta</taxon>
        <taxon>Mamiellophyceae</taxon>
        <taxon>Mamiellales</taxon>
        <taxon>Bathycoccaceae</taxon>
        <taxon>Ostreococcus</taxon>
    </lineage>
</organism>
<gene>
    <name evidence="2" type="ORF">OT_ostta04g00990</name>
</gene>
<evidence type="ECO:0000313" key="3">
    <source>
        <dbReference type="Proteomes" id="UP000009170"/>
    </source>
</evidence>
<proteinExistence type="predicted"/>
<keyword evidence="3" id="KW-1185">Reference proteome</keyword>
<dbReference type="SUPFAM" id="SSF48403">
    <property type="entry name" value="Ankyrin repeat"/>
    <property type="match status" value="1"/>
</dbReference>
<dbReference type="InParanoid" id="Q01BD0"/>
<dbReference type="AlphaFoldDB" id="Q01BD0"/>
<dbReference type="EMBL" id="CAID01000004">
    <property type="protein sequence ID" value="CAL51516.1"/>
    <property type="molecule type" value="Genomic_DNA"/>
</dbReference>
<feature type="region of interest" description="Disordered" evidence="1">
    <location>
        <begin position="1"/>
        <end position="40"/>
    </location>
</feature>
<dbReference type="Proteomes" id="UP000009170">
    <property type="component" value="Unassembled WGS sequence"/>
</dbReference>
<comment type="caution">
    <text evidence="2">The sequence shown here is derived from an EMBL/GenBank/DDBJ whole genome shotgun (WGS) entry which is preliminary data.</text>
</comment>
<evidence type="ECO:0000256" key="1">
    <source>
        <dbReference type="SAM" id="MobiDB-lite"/>
    </source>
</evidence>
<dbReference type="RefSeq" id="XP_003078636.1">
    <property type="nucleotide sequence ID" value="XM_003078588.1"/>
</dbReference>
<dbReference type="OrthoDB" id="551666at2759"/>
<dbReference type="KEGG" id="ota:OT_ostta04g00990"/>
<dbReference type="GeneID" id="9834319"/>
<name>Q01BD0_OSTTA</name>
<dbReference type="Gene3D" id="1.25.40.20">
    <property type="entry name" value="Ankyrin repeat-containing domain"/>
    <property type="match status" value="1"/>
</dbReference>
<dbReference type="InterPro" id="IPR036770">
    <property type="entry name" value="Ankyrin_rpt-contain_sf"/>
</dbReference>
<dbReference type="InterPro" id="IPR052050">
    <property type="entry name" value="SecEffector_AnkRepeat"/>
</dbReference>
<reference evidence="2 3" key="2">
    <citation type="journal article" date="2014" name="BMC Genomics">
        <title>An improved genome of the model marine alga Ostreococcus tauri unfolds by assessing Illumina de novo assemblies.</title>
        <authorList>
            <person name="Blanc-Mathieu R."/>
            <person name="Verhelst B."/>
            <person name="Derelle E."/>
            <person name="Rombauts S."/>
            <person name="Bouget F.Y."/>
            <person name="Carre I."/>
            <person name="Chateau A."/>
            <person name="Eyre-Walker A."/>
            <person name="Grimsley N."/>
            <person name="Moreau H."/>
            <person name="Piegu B."/>
            <person name="Rivals E."/>
            <person name="Schackwitz W."/>
            <person name="Van de Peer Y."/>
            <person name="Piganeau G."/>
        </authorList>
    </citation>
    <scope>NUCLEOTIDE SEQUENCE [LARGE SCALE GENOMIC DNA]</scope>
    <source>
        <strain evidence="3">OTTH 0595 / CCAP 157/2 / RCC745</strain>
    </source>
</reference>
<dbReference type="PANTHER" id="PTHR46586:SF3">
    <property type="entry name" value="ANKYRIN REPEAT-CONTAINING PROTEIN"/>
    <property type="match status" value="1"/>
</dbReference>
<reference evidence="3" key="1">
    <citation type="journal article" date="2006" name="Proc. Natl. Acad. Sci. U.S.A.">
        <title>Genome analysis of the smallest free-living eukaryote Ostreococcus tauri unveils many unique features.</title>
        <authorList>
            <person name="Derelle E."/>
            <person name="Ferraz C."/>
            <person name="Rombauts S."/>
            <person name="Rouze P."/>
            <person name="Worden A.Z."/>
            <person name="Robbens S."/>
            <person name="Partensky F."/>
            <person name="Degroeve S."/>
            <person name="Echeynie S."/>
            <person name="Cooke R."/>
            <person name="Saeys Y."/>
            <person name="Wuyts J."/>
            <person name="Jabbari K."/>
            <person name="Bowler C."/>
            <person name="Panaud O."/>
            <person name="Piegu B."/>
            <person name="Ball S.G."/>
            <person name="Ral J.-P."/>
            <person name="Bouget F.-Y."/>
            <person name="Piganeau G."/>
            <person name="De Baets B."/>
            <person name="Picard A."/>
            <person name="Delseny M."/>
            <person name="Demaille J."/>
            <person name="Van de Peer Y."/>
            <person name="Moreau H."/>
        </authorList>
    </citation>
    <scope>NUCLEOTIDE SEQUENCE [LARGE SCALE GENOMIC DNA]</scope>
    <source>
        <strain evidence="3">OTTH 0595 / CCAP 157/2 / RCC745</strain>
    </source>
</reference>
<dbReference type="PANTHER" id="PTHR46586">
    <property type="entry name" value="ANKYRIN REPEAT-CONTAINING PROTEIN"/>
    <property type="match status" value="1"/>
</dbReference>